<comment type="caution">
    <text evidence="2">The sequence shown here is derived from an EMBL/GenBank/DDBJ whole genome shotgun (WGS) entry which is preliminary data.</text>
</comment>
<reference evidence="2" key="2">
    <citation type="submission" date="2021-02" db="EMBL/GenBank/DDBJ databases">
        <authorList>
            <person name="Kimball J.A."/>
            <person name="Haas M.W."/>
            <person name="Macchietto M."/>
            <person name="Kono T."/>
            <person name="Duquette J."/>
            <person name="Shao M."/>
        </authorList>
    </citation>
    <scope>NUCLEOTIDE SEQUENCE</scope>
    <source>
        <tissue evidence="2">Fresh leaf tissue</tissue>
    </source>
</reference>
<name>A0A8J5W0E6_ZIZPA</name>
<dbReference type="AlphaFoldDB" id="A0A8J5W0E6"/>
<feature type="region of interest" description="Disordered" evidence="1">
    <location>
        <begin position="1"/>
        <end position="25"/>
    </location>
</feature>
<evidence type="ECO:0000313" key="3">
    <source>
        <dbReference type="Proteomes" id="UP000729402"/>
    </source>
</evidence>
<sequence>MASACPAPARARSSGAPPRARGQAGRVVVTVTAAEWIALKVHAQARAAGNACGATSSSAVPRAMDDASSSSSTRSRSIPAHKSWLPSHEDPP</sequence>
<evidence type="ECO:0000256" key="1">
    <source>
        <dbReference type="SAM" id="MobiDB-lite"/>
    </source>
</evidence>
<keyword evidence="3" id="KW-1185">Reference proteome</keyword>
<organism evidence="2 3">
    <name type="scientific">Zizania palustris</name>
    <name type="common">Northern wild rice</name>
    <dbReference type="NCBI Taxonomy" id="103762"/>
    <lineage>
        <taxon>Eukaryota</taxon>
        <taxon>Viridiplantae</taxon>
        <taxon>Streptophyta</taxon>
        <taxon>Embryophyta</taxon>
        <taxon>Tracheophyta</taxon>
        <taxon>Spermatophyta</taxon>
        <taxon>Magnoliopsida</taxon>
        <taxon>Liliopsida</taxon>
        <taxon>Poales</taxon>
        <taxon>Poaceae</taxon>
        <taxon>BOP clade</taxon>
        <taxon>Oryzoideae</taxon>
        <taxon>Oryzeae</taxon>
        <taxon>Zizaniinae</taxon>
        <taxon>Zizania</taxon>
    </lineage>
</organism>
<feature type="compositionally biased region" description="Low complexity" evidence="1">
    <location>
        <begin position="68"/>
        <end position="77"/>
    </location>
</feature>
<gene>
    <name evidence="2" type="ORF">GUJ93_ZPchr0014g47388</name>
</gene>
<proteinExistence type="predicted"/>
<feature type="compositionally biased region" description="Low complexity" evidence="1">
    <location>
        <begin position="1"/>
        <end position="21"/>
    </location>
</feature>
<accession>A0A8J5W0E6</accession>
<feature type="region of interest" description="Disordered" evidence="1">
    <location>
        <begin position="48"/>
        <end position="92"/>
    </location>
</feature>
<evidence type="ECO:0000313" key="2">
    <source>
        <dbReference type="EMBL" id="KAG8082111.1"/>
    </source>
</evidence>
<protein>
    <submittedName>
        <fullName evidence="2">Uncharacterized protein</fullName>
    </submittedName>
</protein>
<reference evidence="2" key="1">
    <citation type="journal article" date="2021" name="bioRxiv">
        <title>Whole Genome Assembly and Annotation of Northern Wild Rice, Zizania palustris L., Supports a Whole Genome Duplication in the Zizania Genus.</title>
        <authorList>
            <person name="Haas M."/>
            <person name="Kono T."/>
            <person name="Macchietto M."/>
            <person name="Millas R."/>
            <person name="McGilp L."/>
            <person name="Shao M."/>
            <person name="Duquette J."/>
            <person name="Hirsch C.N."/>
            <person name="Kimball J."/>
        </authorList>
    </citation>
    <scope>NUCLEOTIDE SEQUENCE</scope>
    <source>
        <tissue evidence="2">Fresh leaf tissue</tissue>
    </source>
</reference>
<dbReference type="EMBL" id="JAAALK010000086">
    <property type="protein sequence ID" value="KAG8082111.1"/>
    <property type="molecule type" value="Genomic_DNA"/>
</dbReference>
<dbReference type="Proteomes" id="UP000729402">
    <property type="component" value="Unassembled WGS sequence"/>
</dbReference>